<keyword evidence="3" id="KW-0238">DNA-binding</keyword>
<dbReference type="Proteomes" id="UP001634007">
    <property type="component" value="Unassembled WGS sequence"/>
</dbReference>
<evidence type="ECO:0000256" key="6">
    <source>
        <dbReference type="SAM" id="MobiDB-lite"/>
    </source>
</evidence>
<feature type="compositionally biased region" description="Basic residues" evidence="6">
    <location>
        <begin position="124"/>
        <end position="134"/>
    </location>
</feature>
<evidence type="ECO:0000256" key="5">
    <source>
        <dbReference type="ARBA" id="ARBA00023242"/>
    </source>
</evidence>
<organism evidence="8 9">
    <name type="scientific">Eucalyptus globulus</name>
    <name type="common">Tasmanian blue gum</name>
    <dbReference type="NCBI Taxonomy" id="34317"/>
    <lineage>
        <taxon>Eukaryota</taxon>
        <taxon>Viridiplantae</taxon>
        <taxon>Streptophyta</taxon>
        <taxon>Embryophyta</taxon>
        <taxon>Tracheophyta</taxon>
        <taxon>Spermatophyta</taxon>
        <taxon>Magnoliopsida</taxon>
        <taxon>eudicotyledons</taxon>
        <taxon>Gunneridae</taxon>
        <taxon>Pentapetalae</taxon>
        <taxon>rosids</taxon>
        <taxon>malvids</taxon>
        <taxon>Myrtales</taxon>
        <taxon>Myrtaceae</taxon>
        <taxon>Myrtoideae</taxon>
        <taxon>Eucalypteae</taxon>
        <taxon>Eucalyptus</taxon>
    </lineage>
</organism>
<keyword evidence="9" id="KW-1185">Reference proteome</keyword>
<evidence type="ECO:0000256" key="3">
    <source>
        <dbReference type="ARBA" id="ARBA00023125"/>
    </source>
</evidence>
<evidence type="ECO:0000313" key="8">
    <source>
        <dbReference type="EMBL" id="KAL3722458.1"/>
    </source>
</evidence>
<sequence>MENARARGTMSWVWDKRDSFCQFIFQKEPMRNLRIPPKFSELYHHELPDTVIFKGPSGNEWPAKLQKDIDSVCVQDDGWQNFYRDNALGNSEFLTFWYDGKKYFNVQVFDPTGVERLNVDPSKHRPRGGPRKHPVGSQNIPLSKSPNSHGKHNPELEQNRLEKIQVEERLSELKEEGKDLPDVRMSSDTGKHKNKNKQRQVEAEKIAPHFPICQSRLPCRHLEKNASTSEENARLEAVKETFTSDFPFFMSYMRRSIVEKAKPLPVPSKFAKEHFLWRSTNIVLRDAEGQTWKVAHHCNGKRHYFSRGWRAFLYDNELKIGDVCIFEVRNKEEVRVHIYRLPGTSAI</sequence>
<dbReference type="SMART" id="SM01019">
    <property type="entry name" value="B3"/>
    <property type="match status" value="2"/>
</dbReference>
<proteinExistence type="predicted"/>
<dbReference type="InterPro" id="IPR015300">
    <property type="entry name" value="DNA-bd_pseudobarrel_sf"/>
</dbReference>
<feature type="domain" description="TF-B3" evidence="7">
    <location>
        <begin position="249"/>
        <end position="342"/>
    </location>
</feature>
<dbReference type="AlphaFoldDB" id="A0ABD3J7Q1"/>
<dbReference type="SUPFAM" id="SSF101936">
    <property type="entry name" value="DNA-binding pseudobarrel domain"/>
    <property type="match status" value="2"/>
</dbReference>
<gene>
    <name evidence="8" type="ORF">ACJRO7_034777</name>
</gene>
<dbReference type="GO" id="GO:0003677">
    <property type="term" value="F:DNA binding"/>
    <property type="evidence" value="ECO:0007669"/>
    <property type="project" value="UniProtKB-KW"/>
</dbReference>
<dbReference type="CDD" id="cd10017">
    <property type="entry name" value="B3_DNA"/>
    <property type="match status" value="2"/>
</dbReference>
<feature type="domain" description="TF-B3" evidence="7">
    <location>
        <begin position="33"/>
        <end position="112"/>
    </location>
</feature>
<evidence type="ECO:0000256" key="4">
    <source>
        <dbReference type="ARBA" id="ARBA00023163"/>
    </source>
</evidence>
<comment type="caution">
    <text evidence="8">The sequence shown here is derived from an EMBL/GenBank/DDBJ whole genome shotgun (WGS) entry which is preliminary data.</text>
</comment>
<dbReference type="PANTHER" id="PTHR31391:SF106">
    <property type="entry name" value="B3 DOMAIN-CONTAINING PROTEIN OS01G0723500"/>
    <property type="match status" value="1"/>
</dbReference>
<keyword evidence="2" id="KW-0805">Transcription regulation</keyword>
<feature type="region of interest" description="Disordered" evidence="6">
    <location>
        <begin position="116"/>
        <end position="201"/>
    </location>
</feature>
<reference evidence="8 9" key="1">
    <citation type="submission" date="2024-11" db="EMBL/GenBank/DDBJ databases">
        <title>Chromosome-level genome assembly of Eucalyptus globulus Labill. provides insights into its genome evolution.</title>
        <authorList>
            <person name="Li X."/>
        </authorList>
    </citation>
    <scope>NUCLEOTIDE SEQUENCE [LARGE SCALE GENOMIC DNA]</scope>
    <source>
        <strain evidence="8">CL2024</strain>
        <tissue evidence="8">Fresh tender leaves</tissue>
    </source>
</reference>
<comment type="subcellular location">
    <subcellularLocation>
        <location evidence="1">Nucleus</location>
    </subcellularLocation>
</comment>
<dbReference type="GO" id="GO:0005634">
    <property type="term" value="C:nucleus"/>
    <property type="evidence" value="ECO:0007669"/>
    <property type="project" value="UniProtKB-SubCell"/>
</dbReference>
<name>A0ABD3J7Q1_EUCGL</name>
<evidence type="ECO:0000256" key="2">
    <source>
        <dbReference type="ARBA" id="ARBA00023015"/>
    </source>
</evidence>
<evidence type="ECO:0000256" key="1">
    <source>
        <dbReference type="ARBA" id="ARBA00004123"/>
    </source>
</evidence>
<protein>
    <recommendedName>
        <fullName evidence="7">TF-B3 domain-containing protein</fullName>
    </recommendedName>
</protein>
<dbReference type="InterPro" id="IPR003340">
    <property type="entry name" value="B3_DNA-bd"/>
</dbReference>
<keyword evidence="4" id="KW-0804">Transcription</keyword>
<dbReference type="Pfam" id="PF02362">
    <property type="entry name" value="B3"/>
    <property type="match status" value="2"/>
</dbReference>
<dbReference type="PROSITE" id="PS50863">
    <property type="entry name" value="B3"/>
    <property type="match status" value="2"/>
</dbReference>
<dbReference type="PANTHER" id="PTHR31391">
    <property type="entry name" value="B3 DOMAIN-CONTAINING PROTEIN OS11G0197600-RELATED"/>
    <property type="match status" value="1"/>
</dbReference>
<feature type="compositionally biased region" description="Polar residues" evidence="6">
    <location>
        <begin position="136"/>
        <end position="148"/>
    </location>
</feature>
<accession>A0ABD3J7Q1</accession>
<dbReference type="EMBL" id="JBJKBG010000009">
    <property type="protein sequence ID" value="KAL3722458.1"/>
    <property type="molecule type" value="Genomic_DNA"/>
</dbReference>
<dbReference type="Gene3D" id="2.40.330.10">
    <property type="entry name" value="DNA-binding pseudobarrel domain"/>
    <property type="match status" value="2"/>
</dbReference>
<evidence type="ECO:0000313" key="9">
    <source>
        <dbReference type="Proteomes" id="UP001634007"/>
    </source>
</evidence>
<dbReference type="InterPro" id="IPR044837">
    <property type="entry name" value="REM16-like"/>
</dbReference>
<evidence type="ECO:0000259" key="7">
    <source>
        <dbReference type="PROSITE" id="PS50863"/>
    </source>
</evidence>
<feature type="compositionally biased region" description="Basic and acidic residues" evidence="6">
    <location>
        <begin position="152"/>
        <end position="182"/>
    </location>
</feature>
<keyword evidence="5" id="KW-0539">Nucleus</keyword>